<name>A0A9D4QYW4_DREPO</name>
<keyword evidence="2" id="KW-1185">Reference proteome</keyword>
<sequence length="62" mass="6990">MQPIASVYSDQFGFVSLLSLHIRTSPGYFCEQLSIEHRVWHGNEQPCDCGLPTSLYPLLPPL</sequence>
<dbReference type="AlphaFoldDB" id="A0A9D4QYW4"/>
<reference evidence="1" key="2">
    <citation type="submission" date="2020-11" db="EMBL/GenBank/DDBJ databases">
        <authorList>
            <person name="McCartney M.A."/>
            <person name="Auch B."/>
            <person name="Kono T."/>
            <person name="Mallez S."/>
            <person name="Becker A."/>
            <person name="Gohl D.M."/>
            <person name="Silverstein K.A.T."/>
            <person name="Koren S."/>
            <person name="Bechman K.B."/>
            <person name="Herman A."/>
            <person name="Abrahante J.E."/>
            <person name="Garbe J."/>
        </authorList>
    </citation>
    <scope>NUCLEOTIDE SEQUENCE</scope>
    <source>
        <strain evidence="1">Duluth1</strain>
        <tissue evidence="1">Whole animal</tissue>
    </source>
</reference>
<proteinExistence type="predicted"/>
<gene>
    <name evidence="1" type="ORF">DPMN_091156</name>
</gene>
<organism evidence="1 2">
    <name type="scientific">Dreissena polymorpha</name>
    <name type="common">Zebra mussel</name>
    <name type="synonym">Mytilus polymorpha</name>
    <dbReference type="NCBI Taxonomy" id="45954"/>
    <lineage>
        <taxon>Eukaryota</taxon>
        <taxon>Metazoa</taxon>
        <taxon>Spiralia</taxon>
        <taxon>Lophotrochozoa</taxon>
        <taxon>Mollusca</taxon>
        <taxon>Bivalvia</taxon>
        <taxon>Autobranchia</taxon>
        <taxon>Heteroconchia</taxon>
        <taxon>Euheterodonta</taxon>
        <taxon>Imparidentia</taxon>
        <taxon>Neoheterodontei</taxon>
        <taxon>Myida</taxon>
        <taxon>Dreissenoidea</taxon>
        <taxon>Dreissenidae</taxon>
        <taxon>Dreissena</taxon>
    </lineage>
</organism>
<dbReference type="EMBL" id="JAIWYP010000003">
    <property type="protein sequence ID" value="KAH3848776.1"/>
    <property type="molecule type" value="Genomic_DNA"/>
</dbReference>
<comment type="caution">
    <text evidence="1">The sequence shown here is derived from an EMBL/GenBank/DDBJ whole genome shotgun (WGS) entry which is preliminary data.</text>
</comment>
<evidence type="ECO:0000313" key="1">
    <source>
        <dbReference type="EMBL" id="KAH3848776.1"/>
    </source>
</evidence>
<dbReference type="Proteomes" id="UP000828390">
    <property type="component" value="Unassembled WGS sequence"/>
</dbReference>
<reference evidence="1" key="1">
    <citation type="journal article" date="2019" name="bioRxiv">
        <title>The Genome of the Zebra Mussel, Dreissena polymorpha: A Resource for Invasive Species Research.</title>
        <authorList>
            <person name="McCartney M.A."/>
            <person name="Auch B."/>
            <person name="Kono T."/>
            <person name="Mallez S."/>
            <person name="Zhang Y."/>
            <person name="Obille A."/>
            <person name="Becker A."/>
            <person name="Abrahante J.E."/>
            <person name="Garbe J."/>
            <person name="Badalamenti J.P."/>
            <person name="Herman A."/>
            <person name="Mangelson H."/>
            <person name="Liachko I."/>
            <person name="Sullivan S."/>
            <person name="Sone E.D."/>
            <person name="Koren S."/>
            <person name="Silverstein K.A.T."/>
            <person name="Beckman K.B."/>
            <person name="Gohl D.M."/>
        </authorList>
    </citation>
    <scope>NUCLEOTIDE SEQUENCE</scope>
    <source>
        <strain evidence="1">Duluth1</strain>
        <tissue evidence="1">Whole animal</tissue>
    </source>
</reference>
<protein>
    <submittedName>
        <fullName evidence="1">Uncharacterized protein</fullName>
    </submittedName>
</protein>
<accession>A0A9D4QYW4</accession>
<evidence type="ECO:0000313" key="2">
    <source>
        <dbReference type="Proteomes" id="UP000828390"/>
    </source>
</evidence>